<evidence type="ECO:0008006" key="3">
    <source>
        <dbReference type="Google" id="ProtNLM"/>
    </source>
</evidence>
<comment type="caution">
    <text evidence="1">The sequence shown here is derived from an EMBL/GenBank/DDBJ whole genome shotgun (WGS) entry which is preliminary data.</text>
</comment>
<evidence type="ECO:0000313" key="1">
    <source>
        <dbReference type="EMBL" id="MDP9900513.1"/>
    </source>
</evidence>
<dbReference type="Proteomes" id="UP001226867">
    <property type="component" value="Unassembled WGS sequence"/>
</dbReference>
<organism evidence="1 2">
    <name type="scientific">Variovorax ginsengisoli</name>
    <dbReference type="NCBI Taxonomy" id="363844"/>
    <lineage>
        <taxon>Bacteria</taxon>
        <taxon>Pseudomonadati</taxon>
        <taxon>Pseudomonadota</taxon>
        <taxon>Betaproteobacteria</taxon>
        <taxon>Burkholderiales</taxon>
        <taxon>Comamonadaceae</taxon>
        <taxon>Variovorax</taxon>
    </lineage>
</organism>
<sequence>MVSPSRHLLIPFAGRASPACRDALATLRLPNLEALLGRLARSHDDTQGEQTLSPPHERALARLLGMPAEDGLIAWGAREAQATGLSRAGSGEPWGVVTLCHWEVSIDEVVFDDPAGMAIDAAESLALLEAARPFFQEDGISLRPSRVPGRWLARGEPLRALATASIDRAAGQPISEWAPLTDALKPVRKLQNEMQMLLYTQRVNDERSARGAQPINSFWLSGTGALPKGAGTPTAAEPTVTTALRDAALRDDGAAWTAAWQALDAGAVAELLAAAEGGAEIALTLCGDRAAHTYTPQPRGAGAWLQRLFKRPRLQPALEAL</sequence>
<name>A0ABT9S9L0_9BURK</name>
<keyword evidence="2" id="KW-1185">Reference proteome</keyword>
<protein>
    <recommendedName>
        <fullName evidence="3">Phosphoglycerate mutase</fullName>
    </recommendedName>
</protein>
<dbReference type="EMBL" id="JAUSRO010000008">
    <property type="protein sequence ID" value="MDP9900513.1"/>
    <property type="molecule type" value="Genomic_DNA"/>
</dbReference>
<reference evidence="1 2" key="1">
    <citation type="submission" date="2023-07" db="EMBL/GenBank/DDBJ databases">
        <title>Sorghum-associated microbial communities from plants grown in Nebraska, USA.</title>
        <authorList>
            <person name="Schachtman D."/>
        </authorList>
    </citation>
    <scope>NUCLEOTIDE SEQUENCE [LARGE SCALE GENOMIC DNA]</scope>
    <source>
        <strain evidence="1 2">DS1607</strain>
    </source>
</reference>
<accession>A0ABT9S9L0</accession>
<proteinExistence type="predicted"/>
<dbReference type="RefSeq" id="WP_307690324.1">
    <property type="nucleotide sequence ID" value="NZ_JAUSRO010000008.1"/>
</dbReference>
<gene>
    <name evidence="1" type="ORF">J2W36_002779</name>
</gene>
<evidence type="ECO:0000313" key="2">
    <source>
        <dbReference type="Proteomes" id="UP001226867"/>
    </source>
</evidence>